<keyword evidence="4" id="KW-0479">Metal-binding</keyword>
<dbReference type="Pfam" id="PF00403">
    <property type="entry name" value="HMA"/>
    <property type="match status" value="1"/>
</dbReference>
<keyword evidence="3" id="KW-0963">Cytoplasm</keyword>
<dbReference type="GO" id="GO:0005737">
    <property type="term" value="C:cytoplasm"/>
    <property type="evidence" value="ECO:0007669"/>
    <property type="project" value="UniProtKB-SubCell"/>
</dbReference>
<keyword evidence="6" id="KW-0143">Chaperone</keyword>
<sequence>MANQTLNVRGMTCEHCRSAVEESVSAVEGVNDVTVNLESGEVAVGFDDTKAAVEDIKDAIEEQGYEVIPTIE</sequence>
<dbReference type="PRINTS" id="PR00944">
    <property type="entry name" value="CUEXPORT"/>
</dbReference>
<evidence type="ECO:0000256" key="7">
    <source>
        <dbReference type="ARBA" id="ARBA00025138"/>
    </source>
</evidence>
<evidence type="ECO:0000313" key="10">
    <source>
        <dbReference type="Proteomes" id="UP001057381"/>
    </source>
</evidence>
<evidence type="ECO:0000313" key="9">
    <source>
        <dbReference type="EMBL" id="UTH14124.1"/>
    </source>
</evidence>
<evidence type="ECO:0000256" key="1">
    <source>
        <dbReference type="ARBA" id="ARBA00004496"/>
    </source>
</evidence>
<name>A0A9Q9BTL4_9STAP</name>
<dbReference type="NCBIfam" id="NF033795">
    <property type="entry name" value="chaper_CopZ_Bs"/>
    <property type="match status" value="1"/>
</dbReference>
<feature type="domain" description="HMA" evidence="8">
    <location>
        <begin position="2"/>
        <end position="68"/>
    </location>
</feature>
<dbReference type="Proteomes" id="UP001057381">
    <property type="component" value="Chromosome"/>
</dbReference>
<dbReference type="GO" id="GO:0006825">
    <property type="term" value="P:copper ion transport"/>
    <property type="evidence" value="ECO:0007669"/>
    <property type="project" value="InterPro"/>
</dbReference>
<dbReference type="AlphaFoldDB" id="A0A9Q9BTL4"/>
<dbReference type="PROSITE" id="PS01047">
    <property type="entry name" value="HMA_1"/>
    <property type="match status" value="1"/>
</dbReference>
<comment type="function">
    <text evidence="7">Chaperone that serves for the intracellular sequestration and transport of Cu(+). Delivers Cu(+) to the copper-exporting P-type ATPase A (CopA).</text>
</comment>
<dbReference type="Gene3D" id="3.30.70.100">
    <property type="match status" value="1"/>
</dbReference>
<dbReference type="KEGG" id="mequ:KFV11_01760"/>
<dbReference type="CDD" id="cd00371">
    <property type="entry name" value="HMA"/>
    <property type="match status" value="1"/>
</dbReference>
<dbReference type="PROSITE" id="PS50846">
    <property type="entry name" value="HMA_2"/>
    <property type="match status" value="1"/>
</dbReference>
<dbReference type="InterPro" id="IPR036163">
    <property type="entry name" value="HMA_dom_sf"/>
</dbReference>
<evidence type="ECO:0000256" key="3">
    <source>
        <dbReference type="ARBA" id="ARBA00022490"/>
    </source>
</evidence>
<reference evidence="9" key="1">
    <citation type="submission" date="2021-04" db="EMBL/GenBank/DDBJ databases">
        <title>Complete Genome Sequences of Macrococcus spp. from dog and cattle.</title>
        <authorList>
            <person name="Schwendener S."/>
            <person name="Perreten V."/>
        </authorList>
    </citation>
    <scope>NUCLEOTIDE SEQUENCE</scope>
    <source>
        <strain evidence="9">Epi0143-OL</strain>
    </source>
</reference>
<dbReference type="GO" id="GO:0005507">
    <property type="term" value="F:copper ion binding"/>
    <property type="evidence" value="ECO:0007669"/>
    <property type="project" value="InterPro"/>
</dbReference>
<keyword evidence="5" id="KW-0186">Copper</keyword>
<protein>
    <recommendedName>
        <fullName evidence="2">Copper chaperone CopZ</fullName>
    </recommendedName>
</protein>
<dbReference type="InterPro" id="IPR017969">
    <property type="entry name" value="Heavy-metal-associated_CS"/>
</dbReference>
<proteinExistence type="predicted"/>
<evidence type="ECO:0000259" key="8">
    <source>
        <dbReference type="PROSITE" id="PS50846"/>
    </source>
</evidence>
<dbReference type="InterPro" id="IPR049740">
    <property type="entry name" value="CopZ"/>
</dbReference>
<evidence type="ECO:0000256" key="2">
    <source>
        <dbReference type="ARBA" id="ARBA00015313"/>
    </source>
</evidence>
<evidence type="ECO:0000256" key="5">
    <source>
        <dbReference type="ARBA" id="ARBA00023008"/>
    </source>
</evidence>
<dbReference type="SUPFAM" id="SSF55008">
    <property type="entry name" value="HMA, heavy metal-associated domain"/>
    <property type="match status" value="1"/>
</dbReference>
<dbReference type="PANTHER" id="PTHR46594">
    <property type="entry name" value="P-TYPE CATION-TRANSPORTING ATPASE"/>
    <property type="match status" value="1"/>
</dbReference>
<dbReference type="InterPro" id="IPR000428">
    <property type="entry name" value="Cu-bd"/>
</dbReference>
<dbReference type="EMBL" id="CP073809">
    <property type="protein sequence ID" value="UTH14124.1"/>
    <property type="molecule type" value="Genomic_DNA"/>
</dbReference>
<organism evidence="9 10">
    <name type="scientific">Macrococcus equipercicus</name>
    <dbReference type="NCBI Taxonomy" id="69967"/>
    <lineage>
        <taxon>Bacteria</taxon>
        <taxon>Bacillati</taxon>
        <taxon>Bacillota</taxon>
        <taxon>Bacilli</taxon>
        <taxon>Bacillales</taxon>
        <taxon>Staphylococcaceae</taxon>
        <taxon>Macrococcus</taxon>
    </lineage>
</organism>
<accession>A0A9Q9BTL4</accession>
<dbReference type="RefSeq" id="WP_170234606.1">
    <property type="nucleotide sequence ID" value="NZ_CP073809.1"/>
</dbReference>
<comment type="subcellular location">
    <subcellularLocation>
        <location evidence="1">Cytoplasm</location>
    </subcellularLocation>
</comment>
<dbReference type="NCBIfam" id="TIGR00003">
    <property type="entry name" value="copper ion binding protein"/>
    <property type="match status" value="1"/>
</dbReference>
<dbReference type="FunFam" id="3.30.70.100:FF:000005">
    <property type="entry name" value="Copper-exporting P-type ATPase A"/>
    <property type="match status" value="1"/>
</dbReference>
<dbReference type="PANTHER" id="PTHR46594:SF4">
    <property type="entry name" value="P-TYPE CATION-TRANSPORTING ATPASE"/>
    <property type="match status" value="1"/>
</dbReference>
<evidence type="ECO:0000256" key="4">
    <source>
        <dbReference type="ARBA" id="ARBA00022723"/>
    </source>
</evidence>
<dbReference type="InterPro" id="IPR006122">
    <property type="entry name" value="HMA_Cu_ion-bd"/>
</dbReference>
<evidence type="ECO:0000256" key="6">
    <source>
        <dbReference type="ARBA" id="ARBA00023186"/>
    </source>
</evidence>
<gene>
    <name evidence="9" type="primary">copZ</name>
    <name evidence="9" type="ORF">KFV11_01760</name>
</gene>
<dbReference type="InterPro" id="IPR006121">
    <property type="entry name" value="HMA_dom"/>
</dbReference>